<keyword evidence="4" id="KW-1185">Reference proteome</keyword>
<dbReference type="Proteomes" id="UP000521868">
    <property type="component" value="Unassembled WGS sequence"/>
</dbReference>
<dbReference type="PROSITE" id="PS51257">
    <property type="entry name" value="PROKAR_LIPOPROTEIN"/>
    <property type="match status" value="1"/>
</dbReference>
<organism evidence="3 4">
    <name type="scientific">Ramlibacter lithotrophicus</name>
    <dbReference type="NCBI Taxonomy" id="2606681"/>
    <lineage>
        <taxon>Bacteria</taxon>
        <taxon>Pseudomonadati</taxon>
        <taxon>Pseudomonadota</taxon>
        <taxon>Betaproteobacteria</taxon>
        <taxon>Burkholderiales</taxon>
        <taxon>Comamonadaceae</taxon>
        <taxon>Ramlibacter</taxon>
    </lineage>
</organism>
<dbReference type="EMBL" id="VTOX01000005">
    <property type="protein sequence ID" value="NKE67287.1"/>
    <property type="molecule type" value="Genomic_DNA"/>
</dbReference>
<keyword evidence="2" id="KW-0732">Signal</keyword>
<sequence>MRRLLPAWISLSLLGACSGQGADVWTQANAASSSTAPAAAPAPRVPAVPLADPAVQPESFASQHIATRRDLAELFYAVSGQPVDAAKEAADAPIVKSQYDEAKKKETTAQLAAQIGEGARRIAANPLLRYRVVQTEATLGPYDVFRKGFPLRAVGPDSKITFMRGFDLARTAADYSLAFSNGADFALLRVEDEAAARRIEQLRTNTPLALTGSLRVYVFVQEAAIGPGPGQLIAQVLRVDLVGGNKDLLASSGPIGAPAQDPASVAGRAAGGGKS</sequence>
<protein>
    <recommendedName>
        <fullName evidence="5">Lipoprotein</fullName>
    </recommendedName>
</protein>
<comment type="caution">
    <text evidence="3">The sequence shown here is derived from an EMBL/GenBank/DDBJ whole genome shotgun (WGS) entry which is preliminary data.</text>
</comment>
<evidence type="ECO:0000256" key="1">
    <source>
        <dbReference type="SAM" id="MobiDB-lite"/>
    </source>
</evidence>
<feature type="chain" id="PRO_5030558934" description="Lipoprotein" evidence="2">
    <location>
        <begin position="23"/>
        <end position="275"/>
    </location>
</feature>
<feature type="signal peptide" evidence="2">
    <location>
        <begin position="1"/>
        <end position="22"/>
    </location>
</feature>
<name>A0A7X6DHI9_9BURK</name>
<accession>A0A7X6DHI9</accession>
<gene>
    <name evidence="3" type="ORF">RAMLITH_15790</name>
</gene>
<dbReference type="AlphaFoldDB" id="A0A7X6DHI9"/>
<evidence type="ECO:0000313" key="4">
    <source>
        <dbReference type="Proteomes" id="UP000521868"/>
    </source>
</evidence>
<feature type="region of interest" description="Disordered" evidence="1">
    <location>
        <begin position="252"/>
        <end position="275"/>
    </location>
</feature>
<reference evidence="3 4" key="1">
    <citation type="journal article" date="2020" name="Nature">
        <title>Bacterial chemolithoautotrophy via manganese oxidation.</title>
        <authorList>
            <person name="Yu H."/>
            <person name="Leadbetter J.R."/>
        </authorList>
    </citation>
    <scope>NUCLEOTIDE SEQUENCE [LARGE SCALE GENOMIC DNA]</scope>
    <source>
        <strain evidence="3 4">RBP-1</strain>
    </source>
</reference>
<proteinExistence type="predicted"/>
<evidence type="ECO:0008006" key="5">
    <source>
        <dbReference type="Google" id="ProtNLM"/>
    </source>
</evidence>
<evidence type="ECO:0000256" key="2">
    <source>
        <dbReference type="SAM" id="SignalP"/>
    </source>
</evidence>
<dbReference type="RefSeq" id="WP_168108409.1">
    <property type="nucleotide sequence ID" value="NZ_VTOX01000005.1"/>
</dbReference>
<evidence type="ECO:0000313" key="3">
    <source>
        <dbReference type="EMBL" id="NKE67287.1"/>
    </source>
</evidence>